<dbReference type="CDD" id="cd00268">
    <property type="entry name" value="DEADc"/>
    <property type="match status" value="1"/>
</dbReference>
<keyword evidence="4" id="KW-0690">Ribosome biogenesis</keyword>
<evidence type="ECO:0000313" key="16">
    <source>
        <dbReference type="Proteomes" id="UP001189429"/>
    </source>
</evidence>
<evidence type="ECO:0000256" key="3">
    <source>
        <dbReference type="ARBA" id="ARBA00012552"/>
    </source>
</evidence>
<keyword evidence="16" id="KW-1185">Reference proteome</keyword>
<dbReference type="Pfam" id="PF00271">
    <property type="entry name" value="Helicase_C"/>
    <property type="match status" value="1"/>
</dbReference>
<dbReference type="InterPro" id="IPR044742">
    <property type="entry name" value="DEAD/DEAH_RhlB"/>
</dbReference>
<dbReference type="CDD" id="cd18787">
    <property type="entry name" value="SF2_C_DEAD"/>
    <property type="match status" value="1"/>
</dbReference>
<protein>
    <recommendedName>
        <fullName evidence="3">RNA helicase</fullName>
        <ecNumber evidence="3">3.6.4.13</ecNumber>
    </recommendedName>
</protein>
<dbReference type="SUPFAM" id="SSF52540">
    <property type="entry name" value="P-loop containing nucleoside triphosphate hydrolases"/>
    <property type="match status" value="1"/>
</dbReference>
<dbReference type="InterPro" id="IPR001650">
    <property type="entry name" value="Helicase_C-like"/>
</dbReference>
<feature type="domain" description="Helicase ATP-binding" evidence="13">
    <location>
        <begin position="118"/>
        <end position="303"/>
    </location>
</feature>
<keyword evidence="8 12" id="KW-0347">Helicase</keyword>
<dbReference type="Pfam" id="PF00270">
    <property type="entry name" value="DEAD"/>
    <property type="match status" value="1"/>
</dbReference>
<comment type="subcellular location">
    <subcellularLocation>
        <location evidence="1">Nucleus</location>
        <location evidence="1">Nucleolus</location>
    </subcellularLocation>
</comment>
<evidence type="ECO:0000259" key="13">
    <source>
        <dbReference type="PROSITE" id="PS51192"/>
    </source>
</evidence>
<evidence type="ECO:0000256" key="2">
    <source>
        <dbReference type="ARBA" id="ARBA00009334"/>
    </source>
</evidence>
<evidence type="ECO:0000259" key="14">
    <source>
        <dbReference type="PROSITE" id="PS51194"/>
    </source>
</evidence>
<dbReference type="Proteomes" id="UP001189429">
    <property type="component" value="Unassembled WGS sequence"/>
</dbReference>
<dbReference type="InterPro" id="IPR014001">
    <property type="entry name" value="Helicase_ATP-bd"/>
</dbReference>
<dbReference type="PROSITE" id="PS00039">
    <property type="entry name" value="DEAD_ATP_HELICASE"/>
    <property type="match status" value="1"/>
</dbReference>
<dbReference type="InterPro" id="IPR011545">
    <property type="entry name" value="DEAD/DEAH_box_helicase_dom"/>
</dbReference>
<keyword evidence="6 12" id="KW-0547">Nucleotide-binding</keyword>
<organism evidence="15 16">
    <name type="scientific">Prorocentrum cordatum</name>
    <dbReference type="NCBI Taxonomy" id="2364126"/>
    <lineage>
        <taxon>Eukaryota</taxon>
        <taxon>Sar</taxon>
        <taxon>Alveolata</taxon>
        <taxon>Dinophyceae</taxon>
        <taxon>Prorocentrales</taxon>
        <taxon>Prorocentraceae</taxon>
        <taxon>Prorocentrum</taxon>
    </lineage>
</organism>
<evidence type="ECO:0000256" key="1">
    <source>
        <dbReference type="ARBA" id="ARBA00004604"/>
    </source>
</evidence>
<dbReference type="EMBL" id="CAUYUJ010018640">
    <property type="protein sequence ID" value="CAK0885216.1"/>
    <property type="molecule type" value="Genomic_DNA"/>
</dbReference>
<dbReference type="EC" id="3.6.4.13" evidence="3"/>
<evidence type="ECO:0000256" key="4">
    <source>
        <dbReference type="ARBA" id="ARBA00022517"/>
    </source>
</evidence>
<evidence type="ECO:0000313" key="15">
    <source>
        <dbReference type="EMBL" id="CAK0885216.1"/>
    </source>
</evidence>
<dbReference type="Gene3D" id="3.40.50.300">
    <property type="entry name" value="P-loop containing nucleotide triphosphate hydrolases"/>
    <property type="match status" value="2"/>
</dbReference>
<evidence type="ECO:0000256" key="10">
    <source>
        <dbReference type="ARBA" id="ARBA00023242"/>
    </source>
</evidence>
<evidence type="ECO:0000256" key="9">
    <source>
        <dbReference type="ARBA" id="ARBA00022840"/>
    </source>
</evidence>
<gene>
    <name evidence="15" type="ORF">PCOR1329_LOCUS66894</name>
</gene>
<keyword evidence="9 12" id="KW-0067">ATP-binding</keyword>
<accession>A0ABN9WIF5</accession>
<dbReference type="InterPro" id="IPR027417">
    <property type="entry name" value="P-loop_NTPase"/>
</dbReference>
<comment type="similarity">
    <text evidence="2">Belongs to the DEAD box helicase family. DDX5/DBP2 subfamily.</text>
</comment>
<dbReference type="PROSITE" id="PS51194">
    <property type="entry name" value="HELICASE_CTER"/>
    <property type="match status" value="1"/>
</dbReference>
<sequence>MLMRTQYDQCPGPQNDAFASAGVRSLPLRGPRSKWPTVRYSMYLCSSIAGSLGDRSLDVPVILKLGCLPLSQPPPAPLEEVDTLPLEGFKMKGFAKTLVKHCEGKFSKPTPIQAVCWPIAMQRTTDLCGVAKTGSGKTLAFVVPYLSMSRRGVLEVYEQPCATPRFVAMGPTRELVMQIAQVCKDLSAAMADEVSFPVQCIYGGVPKRDQRQALEQEGVDLLVATPGRLQDLVEESSIDLGYVQYLVLDEADKMLDLGFIDVVKSLISKMPKAGERQTVMFSATWPPNVHCLSEQFLDKPVHVIVGSGDEGLAANKAIRQEVEVVQHDKEKQTRLLHHLKKHYAPDKKGWRIFGLYKKECAWLETFLYEKGYTKVGQLSGDLTQEKRTKTIEEDFKATRVTPLIATDVASRGLDINDVELVLNYTFPLTIEDYVHRIGRTGRAGKKGLAVCFFCPDSKGAQDEKAHAGDLVKIIKDLFLTPVSSLQMTC</sequence>
<comment type="function">
    <text evidence="11">ATP-dependent RNA helicase required for 60S ribosomal subunit synthesis. Involved in efficient pre-rRNA processing, predominantly at site A3, which is necessary for the normal formation of 25S and 5.8S rRNAs.</text>
</comment>
<evidence type="ECO:0000256" key="5">
    <source>
        <dbReference type="ARBA" id="ARBA00022552"/>
    </source>
</evidence>
<feature type="domain" description="Helicase C-terminal" evidence="14">
    <location>
        <begin position="317"/>
        <end position="489"/>
    </location>
</feature>
<keyword evidence="7 12" id="KW-0378">Hydrolase</keyword>
<reference evidence="15" key="1">
    <citation type="submission" date="2023-10" db="EMBL/GenBank/DDBJ databases">
        <authorList>
            <person name="Chen Y."/>
            <person name="Shah S."/>
            <person name="Dougan E. K."/>
            <person name="Thang M."/>
            <person name="Chan C."/>
        </authorList>
    </citation>
    <scope>NUCLEOTIDE SEQUENCE [LARGE SCALE GENOMIC DNA]</scope>
</reference>
<evidence type="ECO:0000256" key="11">
    <source>
        <dbReference type="ARBA" id="ARBA00037449"/>
    </source>
</evidence>
<evidence type="ECO:0000256" key="6">
    <source>
        <dbReference type="ARBA" id="ARBA00022741"/>
    </source>
</evidence>
<evidence type="ECO:0000256" key="12">
    <source>
        <dbReference type="RuleBase" id="RU000492"/>
    </source>
</evidence>
<proteinExistence type="inferred from homology"/>
<comment type="caution">
    <text evidence="15">The sequence shown here is derived from an EMBL/GenBank/DDBJ whole genome shotgun (WGS) entry which is preliminary data.</text>
</comment>
<keyword evidence="5" id="KW-0698">rRNA processing</keyword>
<keyword evidence="10" id="KW-0539">Nucleus</keyword>
<dbReference type="InterPro" id="IPR000629">
    <property type="entry name" value="RNA-helicase_DEAD-box_CS"/>
</dbReference>
<name>A0ABN9WIF5_9DINO</name>
<dbReference type="SMART" id="SM00490">
    <property type="entry name" value="HELICc"/>
    <property type="match status" value="1"/>
</dbReference>
<evidence type="ECO:0000256" key="8">
    <source>
        <dbReference type="ARBA" id="ARBA00022806"/>
    </source>
</evidence>
<dbReference type="PROSITE" id="PS51192">
    <property type="entry name" value="HELICASE_ATP_BIND_1"/>
    <property type="match status" value="1"/>
</dbReference>
<evidence type="ECO:0000256" key="7">
    <source>
        <dbReference type="ARBA" id="ARBA00022801"/>
    </source>
</evidence>
<dbReference type="PANTHER" id="PTHR47958">
    <property type="entry name" value="ATP-DEPENDENT RNA HELICASE DBP3"/>
    <property type="match status" value="1"/>
</dbReference>
<dbReference type="SMART" id="SM00487">
    <property type="entry name" value="DEXDc"/>
    <property type="match status" value="1"/>
</dbReference>